<keyword evidence="2" id="KW-0472">Membrane</keyword>
<feature type="transmembrane region" description="Helical" evidence="2">
    <location>
        <begin position="37"/>
        <end position="58"/>
    </location>
</feature>
<dbReference type="EMBL" id="JATN01000322">
    <property type="protein sequence ID" value="EUC57258.1"/>
    <property type="molecule type" value="Genomic_DNA"/>
</dbReference>
<dbReference type="InterPro" id="IPR032880">
    <property type="entry name" value="CSC1/OSCA1-like_N"/>
</dbReference>
<keyword evidence="2" id="KW-1133">Transmembrane helix</keyword>
<dbReference type="GO" id="GO:0005886">
    <property type="term" value="C:plasma membrane"/>
    <property type="evidence" value="ECO:0007669"/>
    <property type="project" value="TreeGrafter"/>
</dbReference>
<feature type="compositionally biased region" description="Low complexity" evidence="1">
    <location>
        <begin position="152"/>
        <end position="165"/>
    </location>
</feature>
<feature type="region of interest" description="Disordered" evidence="1">
    <location>
        <begin position="144"/>
        <end position="184"/>
    </location>
</feature>
<dbReference type="AlphaFoldDB" id="X8J4L2"/>
<evidence type="ECO:0000313" key="5">
    <source>
        <dbReference type="Proteomes" id="UP000030108"/>
    </source>
</evidence>
<dbReference type="InterPro" id="IPR045122">
    <property type="entry name" value="Csc1-like"/>
</dbReference>
<gene>
    <name evidence="4" type="ORF">RSOL_215740</name>
</gene>
<reference evidence="5" key="1">
    <citation type="journal article" date="2014" name="Genome Announc.">
        <title>Draft genome sequence of the plant-pathogenic soil fungus Rhizoctonia solani anastomosis group 3 strain Rhs1AP.</title>
        <authorList>
            <person name="Cubeta M.A."/>
            <person name="Thomas E."/>
            <person name="Dean R.A."/>
            <person name="Jabaji S."/>
            <person name="Neate S.M."/>
            <person name="Tavantzis S."/>
            <person name="Toda T."/>
            <person name="Vilgalys R."/>
            <person name="Bharathan N."/>
            <person name="Fedorova-Abrams N."/>
            <person name="Pakala S.B."/>
            <person name="Pakala S.M."/>
            <person name="Zafar N."/>
            <person name="Joardar V."/>
            <person name="Losada L."/>
            <person name="Nierman W.C."/>
        </authorList>
    </citation>
    <scope>NUCLEOTIDE SEQUENCE [LARGE SCALE GENOMIC DNA]</scope>
    <source>
        <strain evidence="5">AG-3</strain>
    </source>
</reference>
<protein>
    <submittedName>
        <fullName evidence="4">Tranport-associated late exocytosis protein</fullName>
    </submittedName>
</protein>
<feature type="compositionally biased region" description="Polar residues" evidence="1">
    <location>
        <begin position="309"/>
        <end position="318"/>
    </location>
</feature>
<dbReference type="Proteomes" id="UP000030108">
    <property type="component" value="Unassembled WGS sequence"/>
</dbReference>
<dbReference type="PANTHER" id="PTHR13018">
    <property type="entry name" value="PROBABLE MEMBRANE PROTEIN DUF221-RELATED"/>
    <property type="match status" value="1"/>
</dbReference>
<evidence type="ECO:0000259" key="3">
    <source>
        <dbReference type="Pfam" id="PF13967"/>
    </source>
</evidence>
<dbReference type="Pfam" id="PF13967">
    <property type="entry name" value="RSN1_TM"/>
    <property type="match status" value="1"/>
</dbReference>
<evidence type="ECO:0000256" key="1">
    <source>
        <dbReference type="SAM" id="MobiDB-lite"/>
    </source>
</evidence>
<organism evidence="4 5">
    <name type="scientific">Rhizoctonia solani AG-3 Rhs1AP</name>
    <dbReference type="NCBI Taxonomy" id="1086054"/>
    <lineage>
        <taxon>Eukaryota</taxon>
        <taxon>Fungi</taxon>
        <taxon>Dikarya</taxon>
        <taxon>Basidiomycota</taxon>
        <taxon>Agaricomycotina</taxon>
        <taxon>Agaricomycetes</taxon>
        <taxon>Cantharellales</taxon>
        <taxon>Ceratobasidiaceae</taxon>
        <taxon>Rhizoctonia</taxon>
    </lineage>
</organism>
<name>X8J4L2_9AGAM</name>
<keyword evidence="2" id="KW-0812">Transmembrane</keyword>
<dbReference type="PANTHER" id="PTHR13018:SF5">
    <property type="entry name" value="RE44586P"/>
    <property type="match status" value="1"/>
</dbReference>
<evidence type="ECO:0000256" key="2">
    <source>
        <dbReference type="SAM" id="Phobius"/>
    </source>
</evidence>
<feature type="compositionally biased region" description="Basic and acidic residues" evidence="1">
    <location>
        <begin position="203"/>
        <end position="223"/>
    </location>
</feature>
<proteinExistence type="predicted"/>
<comment type="caution">
    <text evidence="4">The sequence shown here is derived from an EMBL/GenBank/DDBJ whole genome shotgun (WGS) entry which is preliminary data.</text>
</comment>
<accession>X8J4L2</accession>
<feature type="domain" description="CSC1/OSCA1-like N-terminal transmembrane" evidence="3">
    <location>
        <begin position="37"/>
        <end position="142"/>
    </location>
</feature>
<feature type="non-terminal residue" evidence="4">
    <location>
        <position position="330"/>
    </location>
</feature>
<feature type="transmembrane region" description="Helical" evidence="2">
    <location>
        <begin position="120"/>
        <end position="139"/>
    </location>
</feature>
<sequence>MATEWLSSVLNGLNNSDPGDINIPGTPPTQKFEGQWFTTQLVLSLSIGLGSFLIFSLCRNRWPILFAPRTKLKGFSPHEAHTNQSFAAWIVPMWRTSEFTVLQTVGLDAVVLLGFFKMSFYLFSVCSLVAIGVIMPMNYNSHPIGSEEHGTTDPTDAPPGTTEGEQYPPQLHAGKVGYGPHYAEVHGKDTGLGAKVTGLKEQLKGKITRNHELEQKGKDRKTGELAAKQQAEDDAKNPFQHEEEGGRNPADTETKGSTGPAKGTELTPGANKTDTDGGPTVERIPSSSVISTVESPTDPSTKPQDIHTTKSQGAPTISTERDIEGASTRH</sequence>
<dbReference type="OrthoDB" id="2500073at2759"/>
<feature type="region of interest" description="Disordered" evidence="1">
    <location>
        <begin position="203"/>
        <end position="330"/>
    </location>
</feature>
<evidence type="ECO:0000313" key="4">
    <source>
        <dbReference type="EMBL" id="EUC57258.1"/>
    </source>
</evidence>
<feature type="compositionally biased region" description="Basic and acidic residues" evidence="1">
    <location>
        <begin position="230"/>
        <end position="254"/>
    </location>
</feature>
<feature type="compositionally biased region" description="Polar residues" evidence="1">
    <location>
        <begin position="285"/>
        <end position="303"/>
    </location>
</feature>
<dbReference type="GO" id="GO:0005227">
    <property type="term" value="F:calcium-activated cation channel activity"/>
    <property type="evidence" value="ECO:0007669"/>
    <property type="project" value="InterPro"/>
</dbReference>